<name>A0A7J7KE62_BUGNE</name>
<organism evidence="1 2">
    <name type="scientific">Bugula neritina</name>
    <name type="common">Brown bryozoan</name>
    <name type="synonym">Sertularia neritina</name>
    <dbReference type="NCBI Taxonomy" id="10212"/>
    <lineage>
        <taxon>Eukaryota</taxon>
        <taxon>Metazoa</taxon>
        <taxon>Spiralia</taxon>
        <taxon>Lophotrochozoa</taxon>
        <taxon>Bryozoa</taxon>
        <taxon>Gymnolaemata</taxon>
        <taxon>Cheilostomatida</taxon>
        <taxon>Flustrina</taxon>
        <taxon>Buguloidea</taxon>
        <taxon>Bugulidae</taxon>
        <taxon>Bugula</taxon>
    </lineage>
</organism>
<dbReference type="EMBL" id="VXIV02000709">
    <property type="protein sequence ID" value="KAF6036505.1"/>
    <property type="molecule type" value="Genomic_DNA"/>
</dbReference>
<proteinExistence type="predicted"/>
<evidence type="ECO:0000313" key="1">
    <source>
        <dbReference type="EMBL" id="KAF6036505.1"/>
    </source>
</evidence>
<keyword evidence="2" id="KW-1185">Reference proteome</keyword>
<evidence type="ECO:0000313" key="2">
    <source>
        <dbReference type="Proteomes" id="UP000593567"/>
    </source>
</evidence>
<dbReference type="Proteomes" id="UP000593567">
    <property type="component" value="Unassembled WGS sequence"/>
</dbReference>
<sequence length="123" mass="14314">MPETRSLKTGCSCKQSLRYIKQVIKSLATAEGKEITLHSFHAALMNDLESTCRAFQQLIFDRHDVIQPIEFIEQRLQRWKSLLASAATCQYTTEVNEREQNTRDYTLSILSKNQICMTATRWR</sequence>
<comment type="caution">
    <text evidence="1">The sequence shown here is derived from an EMBL/GenBank/DDBJ whole genome shotgun (WGS) entry which is preliminary data.</text>
</comment>
<accession>A0A7J7KE62</accession>
<protein>
    <submittedName>
        <fullName evidence="1">Uncharacterized protein</fullName>
    </submittedName>
</protein>
<reference evidence="1" key="1">
    <citation type="submission" date="2020-06" db="EMBL/GenBank/DDBJ databases">
        <title>Draft genome of Bugula neritina, a colonial animal packing powerful symbionts and potential medicines.</title>
        <authorList>
            <person name="Rayko M."/>
        </authorList>
    </citation>
    <scope>NUCLEOTIDE SEQUENCE [LARGE SCALE GENOMIC DNA]</scope>
    <source>
        <strain evidence="1">Kwan_BN1</strain>
    </source>
</reference>
<gene>
    <name evidence="1" type="ORF">EB796_005181</name>
</gene>
<dbReference type="AlphaFoldDB" id="A0A7J7KE62"/>